<evidence type="ECO:0000313" key="5">
    <source>
        <dbReference type="Proteomes" id="UP000010366"/>
    </source>
</evidence>
<comment type="subcellular location">
    <subcellularLocation>
        <location evidence="1">Membrane</location>
        <topology evidence="1">Multi-pass membrane protein</topology>
    </subcellularLocation>
</comment>
<dbReference type="GO" id="GO:0009579">
    <property type="term" value="C:thylakoid"/>
    <property type="evidence" value="ECO:0007669"/>
    <property type="project" value="InterPro"/>
</dbReference>
<dbReference type="KEGG" id="cmp:Cha6605_3895"/>
<dbReference type="InterPro" id="IPR025564">
    <property type="entry name" value="CAAD_dom"/>
</dbReference>
<dbReference type="HOGENOM" id="CLU_137945_0_0_3"/>
<keyword evidence="2" id="KW-1133">Transmembrane helix</keyword>
<dbReference type="Pfam" id="PF14159">
    <property type="entry name" value="CAAD"/>
    <property type="match status" value="1"/>
</dbReference>
<dbReference type="PANTHER" id="PTHR33222">
    <property type="match status" value="1"/>
</dbReference>
<feature type="domain" description="Cyanobacterial aminoacyl-tRNA synthetase CAAD" evidence="3">
    <location>
        <begin position="87"/>
        <end position="168"/>
    </location>
</feature>
<dbReference type="STRING" id="1173020.Cha6605_3895"/>
<dbReference type="eggNOG" id="COG2815">
    <property type="taxonomic scope" value="Bacteria"/>
</dbReference>
<dbReference type="AlphaFoldDB" id="K9UJN9"/>
<feature type="transmembrane region" description="Helical" evidence="2">
    <location>
        <begin position="95"/>
        <end position="117"/>
    </location>
</feature>
<feature type="transmembrane region" description="Helical" evidence="2">
    <location>
        <begin position="123"/>
        <end position="143"/>
    </location>
</feature>
<sequence>MTNDLTISKKNSQQQLDSDLANAHVSPAATSEARLISVNDYLKPDRASTPTEIYPEPATGDSPKELWVDIQTNKPAILLEDTFIAGKRFFKDNQYLLTLIGLSILAVMALKAFFAGLDAIDNIPLVTPILKIVGLIYGARFVWRHLIRKQNRQELFEILNSAKMEVMGR</sequence>
<reference evidence="4 5" key="1">
    <citation type="submission" date="2012-05" db="EMBL/GenBank/DDBJ databases">
        <title>Finished chromosome of genome of Chamaesiphon sp. PCC 6605.</title>
        <authorList>
            <consortium name="US DOE Joint Genome Institute"/>
            <person name="Gugger M."/>
            <person name="Coursin T."/>
            <person name="Rippka R."/>
            <person name="Tandeau De Marsac N."/>
            <person name="Huntemann M."/>
            <person name="Wei C.-L."/>
            <person name="Han J."/>
            <person name="Detter J.C."/>
            <person name="Han C."/>
            <person name="Tapia R."/>
            <person name="Chen A."/>
            <person name="Kyrpides N."/>
            <person name="Mavromatis K."/>
            <person name="Markowitz V."/>
            <person name="Szeto E."/>
            <person name="Ivanova N."/>
            <person name="Pagani I."/>
            <person name="Pati A."/>
            <person name="Goodwin L."/>
            <person name="Nordberg H.P."/>
            <person name="Cantor M.N."/>
            <person name="Hua S.X."/>
            <person name="Woyke T."/>
            <person name="Kerfeld C.A."/>
        </authorList>
    </citation>
    <scope>NUCLEOTIDE SEQUENCE [LARGE SCALE GENOMIC DNA]</scope>
    <source>
        <strain evidence="5">ATCC 27169 / PCC 6605</strain>
    </source>
</reference>
<evidence type="ECO:0000256" key="2">
    <source>
        <dbReference type="SAM" id="Phobius"/>
    </source>
</evidence>
<keyword evidence="5" id="KW-1185">Reference proteome</keyword>
<dbReference type="PANTHER" id="PTHR33222:SF4">
    <property type="entry name" value="PROTEIN CURVATURE THYLAKOID 1A, CHLOROPLASTIC"/>
    <property type="match status" value="1"/>
</dbReference>
<dbReference type="Proteomes" id="UP000010366">
    <property type="component" value="Chromosome"/>
</dbReference>
<evidence type="ECO:0000256" key="1">
    <source>
        <dbReference type="ARBA" id="ARBA00004141"/>
    </source>
</evidence>
<dbReference type="InterPro" id="IPR033344">
    <property type="entry name" value="CURT1"/>
</dbReference>
<organism evidence="4 5">
    <name type="scientific">Chamaesiphon minutus (strain ATCC 27169 / PCC 6605)</name>
    <dbReference type="NCBI Taxonomy" id="1173020"/>
    <lineage>
        <taxon>Bacteria</taxon>
        <taxon>Bacillati</taxon>
        <taxon>Cyanobacteriota</taxon>
        <taxon>Cyanophyceae</taxon>
        <taxon>Gomontiellales</taxon>
        <taxon>Chamaesiphonaceae</taxon>
        <taxon>Chamaesiphon</taxon>
    </lineage>
</organism>
<name>K9UJN9_CHAP6</name>
<proteinExistence type="predicted"/>
<keyword evidence="2" id="KW-0472">Membrane</keyword>
<evidence type="ECO:0000313" key="4">
    <source>
        <dbReference type="EMBL" id="AFY94863.1"/>
    </source>
</evidence>
<dbReference type="GO" id="GO:0016020">
    <property type="term" value="C:membrane"/>
    <property type="evidence" value="ECO:0007669"/>
    <property type="project" value="UniProtKB-SubCell"/>
</dbReference>
<dbReference type="RefSeq" id="WP_015160978.1">
    <property type="nucleotide sequence ID" value="NC_019697.1"/>
</dbReference>
<evidence type="ECO:0000259" key="3">
    <source>
        <dbReference type="Pfam" id="PF14159"/>
    </source>
</evidence>
<gene>
    <name evidence="4" type="ORF">Cha6605_3895</name>
</gene>
<dbReference type="EMBL" id="CP003600">
    <property type="protein sequence ID" value="AFY94863.1"/>
    <property type="molecule type" value="Genomic_DNA"/>
</dbReference>
<accession>K9UJN9</accession>
<keyword evidence="2" id="KW-0812">Transmembrane</keyword>
<protein>
    <recommendedName>
        <fullName evidence="3">Cyanobacterial aminoacyl-tRNA synthetase CAAD domain-containing protein</fullName>
    </recommendedName>
</protein>